<evidence type="ECO:0000313" key="3">
    <source>
        <dbReference type="Proteomes" id="UP001148614"/>
    </source>
</evidence>
<feature type="compositionally biased region" description="Polar residues" evidence="1">
    <location>
        <begin position="342"/>
        <end position="352"/>
    </location>
</feature>
<keyword evidence="3" id="KW-1185">Reference proteome</keyword>
<dbReference type="InterPro" id="IPR027417">
    <property type="entry name" value="P-loop_NTPase"/>
</dbReference>
<feature type="compositionally biased region" description="Polar residues" evidence="1">
    <location>
        <begin position="62"/>
        <end position="77"/>
    </location>
</feature>
<dbReference type="Proteomes" id="UP001148614">
    <property type="component" value="Unassembled WGS sequence"/>
</dbReference>
<reference evidence="2" key="1">
    <citation type="submission" date="2022-07" db="EMBL/GenBank/DDBJ databases">
        <title>Genome Sequence of Xylaria arbuscula.</title>
        <authorList>
            <person name="Buettner E."/>
        </authorList>
    </citation>
    <scope>NUCLEOTIDE SEQUENCE</scope>
    <source>
        <strain evidence="2">VT107</strain>
    </source>
</reference>
<organism evidence="2 3">
    <name type="scientific">Xylaria arbuscula</name>
    <dbReference type="NCBI Taxonomy" id="114810"/>
    <lineage>
        <taxon>Eukaryota</taxon>
        <taxon>Fungi</taxon>
        <taxon>Dikarya</taxon>
        <taxon>Ascomycota</taxon>
        <taxon>Pezizomycotina</taxon>
        <taxon>Sordariomycetes</taxon>
        <taxon>Xylariomycetidae</taxon>
        <taxon>Xylariales</taxon>
        <taxon>Xylariaceae</taxon>
        <taxon>Xylaria</taxon>
    </lineage>
</organism>
<dbReference type="GO" id="GO:0005525">
    <property type="term" value="F:GTP binding"/>
    <property type="evidence" value="ECO:0007669"/>
    <property type="project" value="InterPro"/>
</dbReference>
<name>A0A9W8NBD4_9PEZI</name>
<feature type="region of interest" description="Disordered" evidence="1">
    <location>
        <begin position="318"/>
        <end position="352"/>
    </location>
</feature>
<evidence type="ECO:0000313" key="2">
    <source>
        <dbReference type="EMBL" id="KAJ3567118.1"/>
    </source>
</evidence>
<gene>
    <name evidence="2" type="ORF">NPX13_g6881</name>
</gene>
<dbReference type="Pfam" id="PF00071">
    <property type="entry name" value="Ras"/>
    <property type="match status" value="1"/>
</dbReference>
<proteinExistence type="predicted"/>
<evidence type="ECO:0000256" key="1">
    <source>
        <dbReference type="SAM" id="MobiDB-lite"/>
    </source>
</evidence>
<comment type="caution">
    <text evidence="2">The sequence shown here is derived from an EMBL/GenBank/DDBJ whole genome shotgun (WGS) entry which is preliminary data.</text>
</comment>
<feature type="compositionally biased region" description="Basic and acidic residues" evidence="1">
    <location>
        <begin position="48"/>
        <end position="60"/>
    </location>
</feature>
<protein>
    <submittedName>
        <fullName evidence="2">Uncharacterized protein</fullName>
    </submittedName>
</protein>
<sequence>MSPYKPRFREEWYAKAEPSQRMLDCGSRSGSESPSHEVLNPSLPCNRALDHNDSPHEPDANVHQSSLCAGDTSTQPIESDGSDSDSAILYPDSANQTGPDESFVYHDTQSEILGNESGRDIDSVTLENESDRDVDGMALPNESDDETELNDDELYQEHRPAYHDSPSVELDGRSEDDPSNTQAPASALDISRGPTPSQHAQVEANMGKRMREEEDNNVRKRIRKITGSDDERYDPTIEDVVRTNLECSGDEPRNQRYLLEIVDTSGSKLEFTNYELVQSTINWLKISDSVIIVYSILSRESFSIAGELVMQVTKLMKGGNTTPTEPEKAVLPTSDIGPKLPMTSNPKNTKRP</sequence>
<dbReference type="EMBL" id="JANPWZ010001276">
    <property type="protein sequence ID" value="KAJ3567118.1"/>
    <property type="molecule type" value="Genomic_DNA"/>
</dbReference>
<dbReference type="GO" id="GO:0003924">
    <property type="term" value="F:GTPase activity"/>
    <property type="evidence" value="ECO:0007669"/>
    <property type="project" value="InterPro"/>
</dbReference>
<dbReference type="Gene3D" id="3.40.50.300">
    <property type="entry name" value="P-loop containing nucleotide triphosphate hydrolases"/>
    <property type="match status" value="1"/>
</dbReference>
<accession>A0A9W8NBD4</accession>
<dbReference type="AlphaFoldDB" id="A0A9W8NBD4"/>
<dbReference type="InterPro" id="IPR001806">
    <property type="entry name" value="Small_GTPase"/>
</dbReference>
<dbReference type="SUPFAM" id="SSF52540">
    <property type="entry name" value="P-loop containing nucleoside triphosphate hydrolases"/>
    <property type="match status" value="1"/>
</dbReference>
<feature type="compositionally biased region" description="Acidic residues" evidence="1">
    <location>
        <begin position="142"/>
        <end position="154"/>
    </location>
</feature>
<feature type="region of interest" description="Disordered" evidence="1">
    <location>
        <begin position="17"/>
        <end position="217"/>
    </location>
</feature>